<dbReference type="PANTHER" id="PTHR43611:SF3">
    <property type="entry name" value="FLAVIN MONONUCLEOTIDE HYDROLASE 1, CHLOROPLATIC"/>
    <property type="match status" value="1"/>
</dbReference>
<sequence>MTRTFMSPDYNTTKYVWTDFGGVLTPPVSHTMRVFCQKYGLTESQLRAGFEAVARNHNLTDPLELVDTPLMSEKEWLSEISEQVGGAFQLDTLADDWFRDREPNASWVAYLHEIKAHGVKVGLISNMVPTWDNHWRAMLNEPDLFDDIVLSFEVGYRKPQRGIYEYAAELAGVNPAQCILIDDLARNCEGARAAGWDAIEFTTTEECVKQLHPLLSPAEETV</sequence>
<dbReference type="NCBIfam" id="TIGR01509">
    <property type="entry name" value="HAD-SF-IA-v3"/>
    <property type="match status" value="1"/>
</dbReference>
<dbReference type="Gene3D" id="3.40.50.1000">
    <property type="entry name" value="HAD superfamily/HAD-like"/>
    <property type="match status" value="1"/>
</dbReference>
<dbReference type="EMBL" id="PDEV01000004">
    <property type="protein sequence ID" value="PEN15719.1"/>
    <property type="molecule type" value="Genomic_DNA"/>
</dbReference>
<evidence type="ECO:0000313" key="3">
    <source>
        <dbReference type="Proteomes" id="UP000219947"/>
    </source>
</evidence>
<evidence type="ECO:0000313" key="2">
    <source>
        <dbReference type="EMBL" id="PEN15719.1"/>
    </source>
</evidence>
<dbReference type="PANTHER" id="PTHR43611">
    <property type="entry name" value="ALPHA-D-GLUCOSE 1-PHOSPHATE PHOSPHATASE"/>
    <property type="match status" value="1"/>
</dbReference>
<accession>A0A2A8D455</accession>
<dbReference type="InterPro" id="IPR006439">
    <property type="entry name" value="HAD-SF_hydro_IA"/>
</dbReference>
<reference evidence="1" key="2">
    <citation type="submission" date="2020-04" db="EMBL/GenBank/DDBJ databases">
        <title>Deep metagenomics examines the oral microbiome during advanced dental caries in children, revealing novel taxa and co-occurrences with host molecules.</title>
        <authorList>
            <person name="Baker J.L."/>
            <person name="Morton J.T."/>
            <person name="Dinis M."/>
            <person name="Alvarez R."/>
            <person name="Tran N.C."/>
            <person name="Knight R."/>
            <person name="Edlund A."/>
        </authorList>
    </citation>
    <scope>NUCLEOTIDE SEQUENCE</scope>
    <source>
        <strain evidence="1">JCVI_47_bin.4</strain>
    </source>
</reference>
<keyword evidence="3" id="KW-1185">Reference proteome</keyword>
<dbReference type="Proteomes" id="UP000219947">
    <property type="component" value="Unassembled WGS sequence"/>
</dbReference>
<dbReference type="InterPro" id="IPR036412">
    <property type="entry name" value="HAD-like_sf"/>
</dbReference>
<name>A0A2A8D455_9MICC</name>
<comment type="caution">
    <text evidence="2">The sequence shown here is derived from an EMBL/GenBank/DDBJ whole genome shotgun (WGS) entry which is preliminary data.</text>
</comment>
<dbReference type="Proteomes" id="UP000769484">
    <property type="component" value="Unassembled WGS sequence"/>
</dbReference>
<organism evidence="2 3">
    <name type="scientific">Rothia dentocariosa</name>
    <dbReference type="NCBI Taxonomy" id="2047"/>
    <lineage>
        <taxon>Bacteria</taxon>
        <taxon>Bacillati</taxon>
        <taxon>Actinomycetota</taxon>
        <taxon>Actinomycetes</taxon>
        <taxon>Micrococcales</taxon>
        <taxon>Micrococcaceae</taxon>
        <taxon>Rothia</taxon>
    </lineage>
</organism>
<dbReference type="EMBL" id="JABZXJ010000017">
    <property type="protein sequence ID" value="MBF1649506.1"/>
    <property type="molecule type" value="Genomic_DNA"/>
</dbReference>
<dbReference type="SUPFAM" id="SSF56784">
    <property type="entry name" value="HAD-like"/>
    <property type="match status" value="1"/>
</dbReference>
<gene>
    <name evidence="2" type="ORF">CRM92_08920</name>
    <name evidence="1" type="ORF">HXO56_05350</name>
</gene>
<proteinExistence type="predicted"/>
<evidence type="ECO:0000313" key="1">
    <source>
        <dbReference type="EMBL" id="MBF1649506.1"/>
    </source>
</evidence>
<dbReference type="NCBIfam" id="TIGR01549">
    <property type="entry name" value="HAD-SF-IA-v1"/>
    <property type="match status" value="1"/>
</dbReference>
<reference evidence="2" key="1">
    <citation type="submission" date="2017-10" db="EMBL/GenBank/DDBJ databases">
        <title>Kefir isolates.</title>
        <authorList>
            <person name="Kim Y."/>
            <person name="Blasche S."/>
        </authorList>
    </citation>
    <scope>NUCLEOTIDE SEQUENCE [LARGE SCALE GENOMIC DNA]</scope>
    <source>
        <strain evidence="2">OG2-2</strain>
    </source>
</reference>
<dbReference type="PRINTS" id="PR00413">
    <property type="entry name" value="HADHALOGNASE"/>
</dbReference>
<dbReference type="InterPro" id="IPR023214">
    <property type="entry name" value="HAD_sf"/>
</dbReference>
<protein>
    <submittedName>
        <fullName evidence="1">HAD family phosphatase</fullName>
    </submittedName>
    <submittedName>
        <fullName evidence="2">Haloacid dehalogenase</fullName>
    </submittedName>
</protein>
<dbReference type="Pfam" id="PF00702">
    <property type="entry name" value="Hydrolase"/>
    <property type="match status" value="1"/>
</dbReference>
<dbReference type="CDD" id="cd02603">
    <property type="entry name" value="HAD_sEH-N_like"/>
    <property type="match status" value="1"/>
</dbReference>
<dbReference type="AlphaFoldDB" id="A0A2A8D455"/>